<gene>
    <name evidence="1" type="ORF">FKV68_12465</name>
</gene>
<evidence type="ECO:0000313" key="1">
    <source>
        <dbReference type="EMBL" id="QLL62196.1"/>
    </source>
</evidence>
<sequence length="117" mass="12649">MAASIFISLIPKRFDSFARRTGRLQRRASYQTRKGRCGTLNCCMSLSLSRGRFKETCSRSPRTGIGQLSVGRRPTVAAGRPLRSGLAYRFSVSCLRIAASPASDTSTHFLSGAASAT</sequence>
<protein>
    <submittedName>
        <fullName evidence="1">Uncharacterized protein</fullName>
    </submittedName>
</protein>
<organism evidence="1 2">
    <name type="scientific">Sinorhizobium mexicanum</name>
    <dbReference type="NCBI Taxonomy" id="375549"/>
    <lineage>
        <taxon>Bacteria</taxon>
        <taxon>Pseudomonadati</taxon>
        <taxon>Pseudomonadota</taxon>
        <taxon>Alphaproteobacteria</taxon>
        <taxon>Hyphomicrobiales</taxon>
        <taxon>Rhizobiaceae</taxon>
        <taxon>Sinorhizobium/Ensifer group</taxon>
        <taxon>Sinorhizobium</taxon>
    </lineage>
</organism>
<reference evidence="1 2" key="1">
    <citation type="submission" date="2019-06" db="EMBL/GenBank/DDBJ databases">
        <title>Complete genome sequence of Ensifer mexicanus ITTG R7 isolated from nodules of Acacia angustissima (Mill.) Kuntze.</title>
        <authorList>
            <person name="Rincon-Rosales R."/>
            <person name="Rogel M.A."/>
            <person name="Guerrero G."/>
            <person name="Rincon-Molina C.I."/>
            <person name="Lopez-Lopez A."/>
            <person name="Martinez-Romero E."/>
        </authorList>
    </citation>
    <scope>NUCLEOTIDE SEQUENCE [LARGE SCALE GENOMIC DNA]</scope>
    <source>
        <strain evidence="1 2">ITTG R7</strain>
    </source>
</reference>
<dbReference type="KEGG" id="emx:FKV68_12465"/>
<keyword evidence="2" id="KW-1185">Reference proteome</keyword>
<dbReference type="EMBL" id="CP041238">
    <property type="protein sequence ID" value="QLL62196.1"/>
    <property type="molecule type" value="Genomic_DNA"/>
</dbReference>
<name>A0A859QP51_9HYPH</name>
<proteinExistence type="predicted"/>
<accession>A0A859QP51</accession>
<dbReference type="Proteomes" id="UP000510721">
    <property type="component" value="Chromosome"/>
</dbReference>
<evidence type="ECO:0000313" key="2">
    <source>
        <dbReference type="Proteomes" id="UP000510721"/>
    </source>
</evidence>
<dbReference type="AlphaFoldDB" id="A0A859QP51"/>